<evidence type="ECO:0000259" key="2">
    <source>
        <dbReference type="Pfam" id="PF12969"/>
    </source>
</evidence>
<name>A0ABS8LXL7_9FLAO</name>
<reference evidence="3" key="1">
    <citation type="submission" date="2021-11" db="EMBL/GenBank/DDBJ databases">
        <title>Description of novel Flavobacterium species.</title>
        <authorList>
            <person name="Saticioglu I.B."/>
            <person name="Ay H."/>
            <person name="Altun S."/>
            <person name="Duman M."/>
        </authorList>
    </citation>
    <scope>NUCLEOTIDE SEQUENCE</scope>
    <source>
        <strain evidence="3">F-126</strain>
    </source>
</reference>
<evidence type="ECO:0000313" key="3">
    <source>
        <dbReference type="EMBL" id="MCC9017324.1"/>
    </source>
</evidence>
<dbReference type="Gene3D" id="2.60.120.1130">
    <property type="match status" value="1"/>
</dbReference>
<accession>A0ABS8LXL7</accession>
<dbReference type="EMBL" id="JAJJMN010000001">
    <property type="protein sequence ID" value="MCC9017324.1"/>
    <property type="molecule type" value="Genomic_DNA"/>
</dbReference>
<dbReference type="InterPro" id="IPR024618">
    <property type="entry name" value="DUF3857"/>
</dbReference>
<evidence type="ECO:0000256" key="1">
    <source>
        <dbReference type="SAM" id="SignalP"/>
    </source>
</evidence>
<dbReference type="Pfam" id="PF12969">
    <property type="entry name" value="DUF3857"/>
    <property type="match status" value="1"/>
</dbReference>
<dbReference type="RefSeq" id="WP_229998958.1">
    <property type="nucleotide sequence ID" value="NZ_JAJJMN010000001.1"/>
</dbReference>
<dbReference type="Gene3D" id="2.60.40.3140">
    <property type="match status" value="1"/>
</dbReference>
<feature type="domain" description="DUF3857" evidence="2">
    <location>
        <begin position="55"/>
        <end position="188"/>
    </location>
</feature>
<dbReference type="InterPro" id="IPR038765">
    <property type="entry name" value="Papain-like_cys_pep_sf"/>
</dbReference>
<gene>
    <name evidence="3" type="ORF">LNQ34_06045</name>
</gene>
<feature type="chain" id="PRO_5046308913" evidence="1">
    <location>
        <begin position="20"/>
        <end position="635"/>
    </location>
</feature>
<feature type="signal peptide" evidence="1">
    <location>
        <begin position="1"/>
        <end position="19"/>
    </location>
</feature>
<dbReference type="Proteomes" id="UP001430700">
    <property type="component" value="Unassembled WGS sequence"/>
</dbReference>
<dbReference type="SUPFAM" id="SSF54001">
    <property type="entry name" value="Cysteine proteinases"/>
    <property type="match status" value="1"/>
</dbReference>
<keyword evidence="4" id="KW-1185">Reference proteome</keyword>
<comment type="caution">
    <text evidence="3">The sequence shown here is derived from an EMBL/GenBank/DDBJ whole genome shotgun (WGS) entry which is preliminary data.</text>
</comment>
<sequence>MRSLVVTLFFCLFTLISSAQKSEYAVAAIADSLKENANAVVRLNQTDITISSQRSMTIKTQRIVTVLNEKGSNAVNAYEDYGKNSSVNSIEAIIYDAFGNEIKKVKRKDFKDQSAVDGGTLISDNRYLFLEYTPISYPYTVVYNSETQTSTTAFIPTWMPLEGYYISVEKNVLNIKYPASLGFRKKEYQFLDFNIKKIVDSETQLSYVAAAILAQKSEDYSPSFNEIYPSLLMGLEYFNLEGVDGNAKTWKEFGKWWGDKILFGTEDIPEETKVKMKALVGNEKDAIEIAKIIYKYLQQKVRYVAIHEGIGGWKPMLAKDVDRLGYGDCKALTNYTKALLKCVGVESYYTKLYGDSYKMDIRSDFVSQQGNHIILAIPTGDSYTWLECTSQDNPFGYQGTFTDDRDVLVIKPEGGEIVRTKVYADEGNTQNEKGTYTIDENGHFSGSVLIHSEGSQYASKTRIEHLQPTEKEAHYKEYWDNINNLKLGKIALNNNKEAIRFTEDVQLSALNYATVSGNKLIFAVDAFNQSATNVKRIRNRKNSFQIQRGYLDTDEIEVSLPAGFTIEFLPSNFELNGKFGAYKTEIIKKENNKLLYKRSLFLNKGKYSNKEYDDYRLFMEQIAKNDNAKIILTKN</sequence>
<organism evidence="3 4">
    <name type="scientific">Flavobacterium lipolyticum</name>
    <dbReference type="NCBI Taxonomy" id="2893754"/>
    <lineage>
        <taxon>Bacteria</taxon>
        <taxon>Pseudomonadati</taxon>
        <taxon>Bacteroidota</taxon>
        <taxon>Flavobacteriia</taxon>
        <taxon>Flavobacteriales</taxon>
        <taxon>Flavobacteriaceae</taxon>
        <taxon>Flavobacterium</taxon>
    </lineage>
</organism>
<evidence type="ECO:0000313" key="4">
    <source>
        <dbReference type="Proteomes" id="UP001430700"/>
    </source>
</evidence>
<protein>
    <submittedName>
        <fullName evidence="3">DUF3857 domain-containing protein</fullName>
    </submittedName>
</protein>
<keyword evidence="1" id="KW-0732">Signal</keyword>
<dbReference type="Gene3D" id="3.10.620.30">
    <property type="match status" value="1"/>
</dbReference>
<proteinExistence type="predicted"/>